<dbReference type="InterPro" id="IPR006171">
    <property type="entry name" value="TOPRIM_dom"/>
</dbReference>
<evidence type="ECO:0000313" key="4">
    <source>
        <dbReference type="Proteomes" id="UP000015729"/>
    </source>
</evidence>
<reference evidence="3 4" key="1">
    <citation type="journal article" date="2013" name="PLoS Pathog.">
        <title>Genomic analysis of the Kiwifruit pathogen Pseudomonas syringae pv. actinidiae provides insight into the origins of an emergent plant disease.</title>
        <authorList>
            <person name="McCann H.C."/>
            <person name="Rikkerink E.H."/>
            <person name="Bertels F."/>
            <person name="Fiers M."/>
            <person name="Lu A."/>
            <person name="Rees-George J."/>
            <person name="Andersen M.T."/>
            <person name="Gleave A.P."/>
            <person name="Haubold B."/>
            <person name="Wohlers M.W."/>
            <person name="Guttman D.S."/>
            <person name="Wang P.W."/>
            <person name="Straub C."/>
            <person name="Vanneste J.L."/>
            <person name="Rainey P.B."/>
            <person name="Templeton M.D."/>
        </authorList>
    </citation>
    <scope>NUCLEOTIDE SEQUENCE [LARGE SCALE GENOMIC DNA]</scope>
    <source>
        <strain evidence="3 4">ICMP 18807</strain>
    </source>
</reference>
<dbReference type="EMBL" id="AOKG01002671">
    <property type="protein sequence ID" value="EPN30245.1"/>
    <property type="molecule type" value="Genomic_DNA"/>
</dbReference>
<evidence type="ECO:0000259" key="2">
    <source>
        <dbReference type="PROSITE" id="PS50880"/>
    </source>
</evidence>
<gene>
    <name evidence="3" type="ORF">A244_38938</name>
</gene>
<dbReference type="InterPro" id="IPR023405">
    <property type="entry name" value="Topo_IA_core_domain"/>
</dbReference>
<dbReference type="SUPFAM" id="SSF56712">
    <property type="entry name" value="Prokaryotic type I DNA topoisomerase"/>
    <property type="match status" value="1"/>
</dbReference>
<dbReference type="AlphaFoldDB" id="S6TW59"/>
<feature type="domain" description="Toprim" evidence="2">
    <location>
        <begin position="34"/>
        <end position="86"/>
    </location>
</feature>
<evidence type="ECO:0000313" key="3">
    <source>
        <dbReference type="EMBL" id="EPN30245.1"/>
    </source>
</evidence>
<dbReference type="GO" id="GO:0016853">
    <property type="term" value="F:isomerase activity"/>
    <property type="evidence" value="ECO:0007669"/>
    <property type="project" value="UniProtKB-KW"/>
</dbReference>
<dbReference type="Gene3D" id="3.40.50.140">
    <property type="match status" value="1"/>
</dbReference>
<dbReference type="PATRIC" id="fig|1194404.4.peg.7962"/>
<evidence type="ECO:0000256" key="1">
    <source>
        <dbReference type="SAM" id="MobiDB-lite"/>
    </source>
</evidence>
<feature type="region of interest" description="Disordered" evidence="1">
    <location>
        <begin position="1"/>
        <end position="24"/>
    </location>
</feature>
<name>S6TW59_PSESF</name>
<sequence length="86" mass="9681">MCSRHLWNRTLAENPPPGGLRRSPEKLELGHIFNSACAIESDRQAEKAVQFKVVKQLLKEATGLFIATDADREGELIARQLIEYFG</sequence>
<organism evidence="3 4">
    <name type="scientific">Pseudomonas syringae pv. actinidiae ICMP 18807</name>
    <dbReference type="NCBI Taxonomy" id="1194404"/>
    <lineage>
        <taxon>Bacteria</taxon>
        <taxon>Pseudomonadati</taxon>
        <taxon>Pseudomonadota</taxon>
        <taxon>Gammaproteobacteria</taxon>
        <taxon>Pseudomonadales</taxon>
        <taxon>Pseudomonadaceae</taxon>
        <taxon>Pseudomonas</taxon>
        <taxon>Pseudomonas syringae</taxon>
    </lineage>
</organism>
<dbReference type="Proteomes" id="UP000015729">
    <property type="component" value="Unassembled WGS sequence"/>
</dbReference>
<accession>S6TW59</accession>
<comment type="caution">
    <text evidence="3">The sequence shown here is derived from an EMBL/GenBank/DDBJ whole genome shotgun (WGS) entry which is preliminary data.</text>
</comment>
<protein>
    <submittedName>
        <fullName evidence="3">DNA topoisomerase III</fullName>
    </submittedName>
</protein>
<proteinExistence type="predicted"/>
<keyword evidence="3" id="KW-0413">Isomerase</keyword>
<dbReference type="Pfam" id="PF01751">
    <property type="entry name" value="Toprim"/>
    <property type="match status" value="1"/>
</dbReference>
<dbReference type="PROSITE" id="PS50880">
    <property type="entry name" value="TOPRIM"/>
    <property type="match status" value="1"/>
</dbReference>